<dbReference type="PANTHER" id="PTHR13078">
    <property type="entry name" value="PEROXISOMAL MULTIFUNCTIONAL ENZYME TYPE 2-RELATED"/>
    <property type="match status" value="1"/>
</dbReference>
<dbReference type="PANTHER" id="PTHR13078:SF56">
    <property type="entry name" value="PEROXISOMAL MULTIFUNCTIONAL ENZYME TYPE 2"/>
    <property type="match status" value="1"/>
</dbReference>
<dbReference type="eggNOG" id="KOG1206">
    <property type="taxonomic scope" value="Eukaryota"/>
</dbReference>
<dbReference type="InterPro" id="IPR002539">
    <property type="entry name" value="MaoC-like_dom"/>
</dbReference>
<dbReference type="RefSeq" id="XP_002954896.1">
    <property type="nucleotide sequence ID" value="XM_002954850.1"/>
</dbReference>
<dbReference type="InterPro" id="IPR029069">
    <property type="entry name" value="HotDog_dom_sf"/>
</dbReference>
<dbReference type="InParanoid" id="D8U883"/>
<evidence type="ECO:0000256" key="1">
    <source>
        <dbReference type="SAM" id="MobiDB-lite"/>
    </source>
</evidence>
<dbReference type="AlphaFoldDB" id="D8U883"/>
<dbReference type="EMBL" id="GL378367">
    <property type="protein sequence ID" value="EFJ44095.1"/>
    <property type="molecule type" value="Genomic_DNA"/>
</dbReference>
<dbReference type="SUPFAM" id="SSF54637">
    <property type="entry name" value="Thioesterase/thiol ester dehydrase-isomerase"/>
    <property type="match status" value="1"/>
</dbReference>
<dbReference type="GO" id="GO:0005777">
    <property type="term" value="C:peroxisome"/>
    <property type="evidence" value="ECO:0007669"/>
    <property type="project" value="TreeGrafter"/>
</dbReference>
<dbReference type="GO" id="GO:0044594">
    <property type="term" value="F:17-beta-hydroxysteroid dehydrogenase (NAD+) activity"/>
    <property type="evidence" value="ECO:0007669"/>
    <property type="project" value="TreeGrafter"/>
</dbReference>
<dbReference type="Proteomes" id="UP000001058">
    <property type="component" value="Unassembled WGS sequence"/>
</dbReference>
<evidence type="ECO:0000259" key="2">
    <source>
        <dbReference type="Pfam" id="PF01575"/>
    </source>
</evidence>
<dbReference type="GO" id="GO:0006635">
    <property type="term" value="P:fatty acid beta-oxidation"/>
    <property type="evidence" value="ECO:0007669"/>
    <property type="project" value="TreeGrafter"/>
</dbReference>
<sequence>MRGNKDARAQSQDIRHGSELERTVAVGSATPLKFAQSDLRYVYEGAEDFAVLPTHAGSGLVVVLRTVTTDLDSGRDVALSEFTTFIPGKGDIQTPWAPAPRPPAAVAANNPPNRPPDAAATFPTSPNQAALYRLSGDFNPLHIDPRVRFSKHVFPGETLRVEMWATDREPQSPSSAPAVAVAAIPSPAATPCPGARPRQHSQQQQHQQQQQQQGHGGEGAATVAATPSSSSPPPPPPPPPLAAAAGGILKVIFRTWVVERDVVVISNAAVELQLQPLPTEPISALLPTPATTMTVQHTHEHIMALAPAATPQPSRL</sequence>
<dbReference type="GeneID" id="9621573"/>
<dbReference type="OrthoDB" id="60204at2759"/>
<dbReference type="Pfam" id="PF01575">
    <property type="entry name" value="MaoC_dehydratas"/>
    <property type="match status" value="1"/>
</dbReference>
<dbReference type="STRING" id="3068.D8U883"/>
<evidence type="ECO:0000313" key="4">
    <source>
        <dbReference type="Proteomes" id="UP000001058"/>
    </source>
</evidence>
<feature type="domain" description="MaoC-like" evidence="2">
    <location>
        <begin position="109"/>
        <end position="145"/>
    </location>
</feature>
<accession>D8U883</accession>
<evidence type="ECO:0000313" key="3">
    <source>
        <dbReference type="EMBL" id="EFJ44095.1"/>
    </source>
</evidence>
<feature type="compositionally biased region" description="Low complexity" evidence="1">
    <location>
        <begin position="200"/>
        <end position="213"/>
    </location>
</feature>
<feature type="region of interest" description="Disordered" evidence="1">
    <location>
        <begin position="186"/>
        <end position="242"/>
    </location>
</feature>
<protein>
    <recommendedName>
        <fullName evidence="2">MaoC-like domain-containing protein</fullName>
    </recommendedName>
</protein>
<feature type="compositionally biased region" description="Low complexity" evidence="1">
    <location>
        <begin position="220"/>
        <end position="229"/>
    </location>
</feature>
<dbReference type="Gene3D" id="3.10.129.10">
    <property type="entry name" value="Hotdog Thioesterase"/>
    <property type="match status" value="2"/>
</dbReference>
<dbReference type="GO" id="GO:0003857">
    <property type="term" value="F:(3S)-3-hydroxyacyl-CoA dehydrogenase (NAD+) activity"/>
    <property type="evidence" value="ECO:0007669"/>
    <property type="project" value="TreeGrafter"/>
</dbReference>
<reference evidence="3 4" key="1">
    <citation type="journal article" date="2010" name="Science">
        <title>Genomic analysis of organismal complexity in the multicellular green alga Volvox carteri.</title>
        <authorList>
            <person name="Prochnik S.E."/>
            <person name="Umen J."/>
            <person name="Nedelcu A.M."/>
            <person name="Hallmann A."/>
            <person name="Miller S.M."/>
            <person name="Nishii I."/>
            <person name="Ferris P."/>
            <person name="Kuo A."/>
            <person name="Mitros T."/>
            <person name="Fritz-Laylin L.K."/>
            <person name="Hellsten U."/>
            <person name="Chapman J."/>
            <person name="Simakov O."/>
            <person name="Rensing S.A."/>
            <person name="Terry A."/>
            <person name="Pangilinan J."/>
            <person name="Kapitonov V."/>
            <person name="Jurka J."/>
            <person name="Salamov A."/>
            <person name="Shapiro H."/>
            <person name="Schmutz J."/>
            <person name="Grimwood J."/>
            <person name="Lindquist E."/>
            <person name="Lucas S."/>
            <person name="Grigoriev I.V."/>
            <person name="Schmitt R."/>
            <person name="Kirk D."/>
            <person name="Rokhsar D.S."/>
        </authorList>
    </citation>
    <scope>NUCLEOTIDE SEQUENCE [LARGE SCALE GENOMIC DNA]</scope>
    <source>
        <strain evidence="4">f. Nagariensis / Eve</strain>
    </source>
</reference>
<dbReference type="KEGG" id="vcn:VOLCADRAFT_95729"/>
<gene>
    <name evidence="3" type="ORF">VOLCADRAFT_95729</name>
</gene>
<feature type="compositionally biased region" description="Pro residues" evidence="1">
    <location>
        <begin position="230"/>
        <end position="241"/>
    </location>
</feature>
<proteinExistence type="predicted"/>
<dbReference type="GO" id="GO:0004300">
    <property type="term" value="F:enoyl-CoA hydratase activity"/>
    <property type="evidence" value="ECO:0007669"/>
    <property type="project" value="TreeGrafter"/>
</dbReference>
<organism evidence="4">
    <name type="scientific">Volvox carteri f. nagariensis</name>
    <dbReference type="NCBI Taxonomy" id="3068"/>
    <lineage>
        <taxon>Eukaryota</taxon>
        <taxon>Viridiplantae</taxon>
        <taxon>Chlorophyta</taxon>
        <taxon>core chlorophytes</taxon>
        <taxon>Chlorophyceae</taxon>
        <taxon>CS clade</taxon>
        <taxon>Chlamydomonadales</taxon>
        <taxon>Volvocaceae</taxon>
        <taxon>Volvox</taxon>
    </lineage>
</organism>
<name>D8U883_VOLCA</name>
<keyword evidence="4" id="KW-1185">Reference proteome</keyword>